<feature type="transmembrane region" description="Helical" evidence="18">
    <location>
        <begin position="134"/>
        <end position="158"/>
    </location>
</feature>
<comment type="cofactor">
    <cofactor evidence="1">
        <name>Mn(2+)</name>
        <dbReference type="ChEBI" id="CHEBI:29035"/>
    </cofactor>
</comment>
<feature type="transmembrane region" description="Helical" evidence="18">
    <location>
        <begin position="164"/>
        <end position="183"/>
    </location>
</feature>
<keyword evidence="12 16" id="KW-0443">Lipid metabolism</keyword>
<keyword evidence="7 16" id="KW-0808">Transferase</keyword>
<dbReference type="PANTHER" id="PTHR15362">
    <property type="entry name" value="PHOSPHATIDYLINOSITOL SYNTHASE"/>
    <property type="match status" value="1"/>
</dbReference>
<comment type="subcellular location">
    <subcellularLocation>
        <location evidence="3">Membrane</location>
        <topology evidence="3">Multi-pass membrane protein</topology>
    </subcellularLocation>
</comment>
<gene>
    <name evidence="19" type="ORF">ADUPG1_013192</name>
</gene>
<evidence type="ECO:0000256" key="17">
    <source>
        <dbReference type="RuleBase" id="RU003750"/>
    </source>
</evidence>
<dbReference type="Gene3D" id="1.20.120.1760">
    <property type="match status" value="1"/>
</dbReference>
<dbReference type="PANTHER" id="PTHR15362:SF4">
    <property type="entry name" value="CDP-DIACYLGLYCEROL--INOSITOL 3-PHOSPHATIDYLTRANSFERASE"/>
    <property type="match status" value="1"/>
</dbReference>
<evidence type="ECO:0000256" key="5">
    <source>
        <dbReference type="ARBA" id="ARBA00013212"/>
    </source>
</evidence>
<evidence type="ECO:0000256" key="15">
    <source>
        <dbReference type="ARBA" id="ARBA00023264"/>
    </source>
</evidence>
<evidence type="ECO:0000313" key="20">
    <source>
        <dbReference type="Proteomes" id="UP001057375"/>
    </source>
</evidence>
<dbReference type="EC" id="2.7.8.11" evidence="5 16"/>
<reference evidence="19" key="1">
    <citation type="submission" date="2022-03" db="EMBL/GenBank/DDBJ databases">
        <title>Draft genome sequence of Aduncisulcus paluster, a free-living microaerophilic Fornicata.</title>
        <authorList>
            <person name="Yuyama I."/>
            <person name="Kume K."/>
            <person name="Tamura T."/>
            <person name="Inagaki Y."/>
            <person name="Hashimoto T."/>
        </authorList>
    </citation>
    <scope>NUCLEOTIDE SEQUENCE</scope>
    <source>
        <strain evidence="19">NY0171</strain>
    </source>
</reference>
<proteinExistence type="inferred from homology"/>
<evidence type="ECO:0000256" key="6">
    <source>
        <dbReference type="ARBA" id="ARBA00022516"/>
    </source>
</evidence>
<keyword evidence="8 18" id="KW-0812">Transmembrane</keyword>
<evidence type="ECO:0000256" key="10">
    <source>
        <dbReference type="ARBA" id="ARBA00022842"/>
    </source>
</evidence>
<evidence type="ECO:0000256" key="12">
    <source>
        <dbReference type="ARBA" id="ARBA00023098"/>
    </source>
</evidence>
<evidence type="ECO:0000256" key="11">
    <source>
        <dbReference type="ARBA" id="ARBA00022989"/>
    </source>
</evidence>
<evidence type="ECO:0000256" key="3">
    <source>
        <dbReference type="ARBA" id="ARBA00004141"/>
    </source>
</evidence>
<evidence type="ECO:0000256" key="16">
    <source>
        <dbReference type="PIRNR" id="PIRNR000848"/>
    </source>
</evidence>
<keyword evidence="14 16" id="KW-0594">Phospholipid biosynthesis</keyword>
<keyword evidence="15 16" id="KW-1208">Phospholipid metabolism</keyword>
<dbReference type="EMBL" id="BQXS01012625">
    <property type="protein sequence ID" value="GKT25951.1"/>
    <property type="molecule type" value="Genomic_DNA"/>
</dbReference>
<feature type="transmembrane region" description="Helical" evidence="18">
    <location>
        <begin position="92"/>
        <end position="113"/>
    </location>
</feature>
<evidence type="ECO:0000256" key="9">
    <source>
        <dbReference type="ARBA" id="ARBA00022723"/>
    </source>
</evidence>
<comment type="caution">
    <text evidence="19">The sequence shown here is derived from an EMBL/GenBank/DDBJ whole genome shotgun (WGS) entry which is preliminary data.</text>
</comment>
<evidence type="ECO:0000256" key="2">
    <source>
        <dbReference type="ARBA" id="ARBA00001946"/>
    </source>
</evidence>
<evidence type="ECO:0000313" key="19">
    <source>
        <dbReference type="EMBL" id="GKT25951.1"/>
    </source>
</evidence>
<evidence type="ECO:0000256" key="18">
    <source>
        <dbReference type="SAM" id="Phobius"/>
    </source>
</evidence>
<comment type="catalytic activity">
    <reaction evidence="16">
        <text>a CDP-1,2-diacyl-sn-glycerol + myo-inositol = a 1,2-diacyl-sn-glycero-3-phospho-(1D-myo-inositol) + CMP + H(+)</text>
        <dbReference type="Rhea" id="RHEA:11580"/>
        <dbReference type="ChEBI" id="CHEBI:15378"/>
        <dbReference type="ChEBI" id="CHEBI:17268"/>
        <dbReference type="ChEBI" id="CHEBI:57880"/>
        <dbReference type="ChEBI" id="CHEBI:58332"/>
        <dbReference type="ChEBI" id="CHEBI:60377"/>
        <dbReference type="EC" id="2.7.8.11"/>
    </reaction>
</comment>
<dbReference type="InterPro" id="IPR043130">
    <property type="entry name" value="CDP-OH_PTrfase_TM_dom"/>
</dbReference>
<dbReference type="PROSITE" id="PS00379">
    <property type="entry name" value="CDP_ALCOHOL_P_TRANSF"/>
    <property type="match status" value="1"/>
</dbReference>
<evidence type="ECO:0000256" key="4">
    <source>
        <dbReference type="ARBA" id="ARBA00010441"/>
    </source>
</evidence>
<evidence type="ECO:0000256" key="1">
    <source>
        <dbReference type="ARBA" id="ARBA00001936"/>
    </source>
</evidence>
<dbReference type="InterPro" id="IPR000462">
    <property type="entry name" value="CDP-OH_P_trans"/>
</dbReference>
<accession>A0ABQ5K5B4</accession>
<evidence type="ECO:0000256" key="8">
    <source>
        <dbReference type="ARBA" id="ARBA00022692"/>
    </source>
</evidence>
<name>A0ABQ5K5B4_9EUKA</name>
<keyword evidence="9" id="KW-0479">Metal-binding</keyword>
<dbReference type="InterPro" id="IPR014387">
    <property type="entry name" value="CDP_diag_ino_3_P_euk"/>
</dbReference>
<dbReference type="PIRSF" id="PIRSF000848">
    <property type="entry name" value="CDP_diag_ino_3_P"/>
    <property type="match status" value="1"/>
</dbReference>
<evidence type="ECO:0000256" key="13">
    <source>
        <dbReference type="ARBA" id="ARBA00023136"/>
    </source>
</evidence>
<keyword evidence="10" id="KW-0460">Magnesium</keyword>
<sequence length="211" mass="24144">MGVSVWFWVPNIIDYLRIILLVVAFLFPAEKCLYTAAIYCVSEYLDAFDGYFARKLNQTSLFGELLDLSIDRASTAVLAIRIASLQPSLTGLMQFIIGLDIISHFFVMVTTFVQKKKSHKDVSSEKNPLIRLYYSSRTFLFLLCVFNETYIMALYVYYASSVETLINLIALWTLRICFTGFVLKQIINVLQWHSAAKVLIASSSKQQKLEE</sequence>
<protein>
    <recommendedName>
        <fullName evidence="5 16">CDP-diacylglycerol--inositol 3-phosphatidyltransferase</fullName>
        <ecNumber evidence="5 16">2.7.8.11</ecNumber>
    </recommendedName>
</protein>
<evidence type="ECO:0000256" key="14">
    <source>
        <dbReference type="ARBA" id="ARBA00023209"/>
    </source>
</evidence>
<dbReference type="InterPro" id="IPR048254">
    <property type="entry name" value="CDP_ALCOHOL_P_TRANSF_CS"/>
</dbReference>
<comment type="similarity">
    <text evidence="4 16 17">Belongs to the CDP-alcohol phosphatidyltransferase class-I family.</text>
</comment>
<evidence type="ECO:0000256" key="7">
    <source>
        <dbReference type="ARBA" id="ARBA00022679"/>
    </source>
</evidence>
<keyword evidence="13 16" id="KW-0472">Membrane</keyword>
<keyword evidence="6 16" id="KW-0444">Lipid biosynthesis</keyword>
<feature type="transmembrane region" description="Helical" evidence="18">
    <location>
        <begin position="12"/>
        <end position="29"/>
    </location>
</feature>
<dbReference type="Proteomes" id="UP001057375">
    <property type="component" value="Unassembled WGS sequence"/>
</dbReference>
<keyword evidence="11 18" id="KW-1133">Transmembrane helix</keyword>
<organism evidence="19 20">
    <name type="scientific">Aduncisulcus paluster</name>
    <dbReference type="NCBI Taxonomy" id="2918883"/>
    <lineage>
        <taxon>Eukaryota</taxon>
        <taxon>Metamonada</taxon>
        <taxon>Carpediemonas-like organisms</taxon>
        <taxon>Aduncisulcus</taxon>
    </lineage>
</organism>
<comment type="cofactor">
    <cofactor evidence="2">
        <name>Mg(2+)</name>
        <dbReference type="ChEBI" id="CHEBI:18420"/>
    </cofactor>
</comment>
<dbReference type="Pfam" id="PF01066">
    <property type="entry name" value="CDP-OH_P_transf"/>
    <property type="match status" value="1"/>
</dbReference>
<keyword evidence="20" id="KW-1185">Reference proteome</keyword>